<evidence type="ECO:0000256" key="1">
    <source>
        <dbReference type="ARBA" id="ARBA00022553"/>
    </source>
</evidence>
<dbReference type="PROSITE" id="PS51755">
    <property type="entry name" value="OMPR_PHOB"/>
    <property type="match status" value="1"/>
</dbReference>
<evidence type="ECO:0000313" key="10">
    <source>
        <dbReference type="EMBL" id="MCY0964323.1"/>
    </source>
</evidence>
<dbReference type="SMART" id="SM00448">
    <property type="entry name" value="REC"/>
    <property type="match status" value="1"/>
</dbReference>
<dbReference type="GO" id="GO:0006355">
    <property type="term" value="P:regulation of DNA-templated transcription"/>
    <property type="evidence" value="ECO:0007669"/>
    <property type="project" value="InterPro"/>
</dbReference>
<dbReference type="Gene3D" id="1.10.10.10">
    <property type="entry name" value="Winged helix-like DNA-binding domain superfamily/Winged helix DNA-binding domain"/>
    <property type="match status" value="1"/>
</dbReference>
<dbReference type="InterPro" id="IPR011006">
    <property type="entry name" value="CheY-like_superfamily"/>
</dbReference>
<dbReference type="AlphaFoldDB" id="A0A9X3EB62"/>
<dbReference type="PROSITE" id="PS50110">
    <property type="entry name" value="RESPONSE_REGULATORY"/>
    <property type="match status" value="1"/>
</dbReference>
<dbReference type="SUPFAM" id="SSF46894">
    <property type="entry name" value="C-terminal effector domain of the bipartite response regulators"/>
    <property type="match status" value="1"/>
</dbReference>
<protein>
    <submittedName>
        <fullName evidence="10">Response regulator transcription factor</fullName>
    </submittedName>
</protein>
<dbReference type="InterPro" id="IPR036388">
    <property type="entry name" value="WH-like_DNA-bd_sf"/>
</dbReference>
<dbReference type="GO" id="GO:0000156">
    <property type="term" value="F:phosphorelay response regulator activity"/>
    <property type="evidence" value="ECO:0007669"/>
    <property type="project" value="TreeGrafter"/>
</dbReference>
<feature type="domain" description="Response regulatory" evidence="8">
    <location>
        <begin position="6"/>
        <end position="115"/>
    </location>
</feature>
<evidence type="ECO:0000256" key="6">
    <source>
        <dbReference type="PROSITE-ProRule" id="PRU00169"/>
    </source>
</evidence>
<evidence type="ECO:0000256" key="7">
    <source>
        <dbReference type="PROSITE-ProRule" id="PRU01091"/>
    </source>
</evidence>
<organism evidence="10 11">
    <name type="scientific">Parathalassolituus penaei</name>
    <dbReference type="NCBI Taxonomy" id="2997323"/>
    <lineage>
        <taxon>Bacteria</taxon>
        <taxon>Pseudomonadati</taxon>
        <taxon>Pseudomonadota</taxon>
        <taxon>Gammaproteobacteria</taxon>
        <taxon>Oceanospirillales</taxon>
        <taxon>Oceanospirillaceae</taxon>
        <taxon>Parathalassolituus</taxon>
    </lineage>
</organism>
<keyword evidence="3" id="KW-0805">Transcription regulation</keyword>
<evidence type="ECO:0000256" key="3">
    <source>
        <dbReference type="ARBA" id="ARBA00023015"/>
    </source>
</evidence>
<dbReference type="PANTHER" id="PTHR48111:SF4">
    <property type="entry name" value="DNA-BINDING DUAL TRANSCRIPTIONAL REGULATOR OMPR"/>
    <property type="match status" value="1"/>
</dbReference>
<dbReference type="InterPro" id="IPR016032">
    <property type="entry name" value="Sig_transdc_resp-reg_C-effctor"/>
</dbReference>
<evidence type="ECO:0000256" key="2">
    <source>
        <dbReference type="ARBA" id="ARBA00023012"/>
    </source>
</evidence>
<gene>
    <name evidence="10" type="ORF">OUO13_03925</name>
</gene>
<keyword evidence="1" id="KW-0597">Phosphoprotein</keyword>
<dbReference type="Gene3D" id="3.40.50.2300">
    <property type="match status" value="1"/>
</dbReference>
<dbReference type="InterPro" id="IPR001789">
    <property type="entry name" value="Sig_transdc_resp-reg_receiver"/>
</dbReference>
<evidence type="ECO:0000256" key="4">
    <source>
        <dbReference type="ARBA" id="ARBA00023125"/>
    </source>
</evidence>
<accession>A0A9X3EB62</accession>
<feature type="domain" description="OmpR/PhoB-type" evidence="9">
    <location>
        <begin position="132"/>
        <end position="232"/>
    </location>
</feature>
<dbReference type="RefSeq" id="WP_283172540.1">
    <property type="nucleotide sequence ID" value="NZ_JAPNOA010000016.1"/>
</dbReference>
<dbReference type="PANTHER" id="PTHR48111">
    <property type="entry name" value="REGULATOR OF RPOS"/>
    <property type="match status" value="1"/>
</dbReference>
<dbReference type="GO" id="GO:0032993">
    <property type="term" value="C:protein-DNA complex"/>
    <property type="evidence" value="ECO:0007669"/>
    <property type="project" value="TreeGrafter"/>
</dbReference>
<dbReference type="Pfam" id="PF00486">
    <property type="entry name" value="Trans_reg_C"/>
    <property type="match status" value="1"/>
</dbReference>
<evidence type="ECO:0000259" key="8">
    <source>
        <dbReference type="PROSITE" id="PS50110"/>
    </source>
</evidence>
<dbReference type="InterPro" id="IPR001867">
    <property type="entry name" value="OmpR/PhoB-type_DNA-bd"/>
</dbReference>
<dbReference type="Proteomes" id="UP001150830">
    <property type="component" value="Unassembled WGS sequence"/>
</dbReference>
<evidence type="ECO:0000259" key="9">
    <source>
        <dbReference type="PROSITE" id="PS51755"/>
    </source>
</evidence>
<comment type="caution">
    <text evidence="6">Lacks conserved residue(s) required for the propagation of feature annotation.</text>
</comment>
<keyword evidence="11" id="KW-1185">Reference proteome</keyword>
<sequence>MSGRSRIHVVEHDDNVRLLMQAWLELQGFEVAVFPSLFAMGELNDQPDLVVLAARGSQDVELLREVSDVPVILLSEPAADEVDTARIQALDSGADDYLAKPFNPRELLACCKAILRRSRRVEPEIRSPRTPSRYRYFNGFQLDTVARLLVNPAGTAISLSGSDYQLLMMLLDSSGEVLTRDTIAEITRGRDNLPMDRFIDVQMSRLRSRLGENARSPALIKTVRGKGYVLTAAVECSNFARSA</sequence>
<evidence type="ECO:0000313" key="11">
    <source>
        <dbReference type="Proteomes" id="UP001150830"/>
    </source>
</evidence>
<keyword evidence="2" id="KW-0902">Two-component regulatory system</keyword>
<dbReference type="SUPFAM" id="SSF52172">
    <property type="entry name" value="CheY-like"/>
    <property type="match status" value="1"/>
</dbReference>
<comment type="caution">
    <text evidence="10">The sequence shown here is derived from an EMBL/GenBank/DDBJ whole genome shotgun (WGS) entry which is preliminary data.</text>
</comment>
<dbReference type="Pfam" id="PF00072">
    <property type="entry name" value="Response_reg"/>
    <property type="match status" value="1"/>
</dbReference>
<name>A0A9X3EB62_9GAMM</name>
<dbReference type="GO" id="GO:0000976">
    <property type="term" value="F:transcription cis-regulatory region binding"/>
    <property type="evidence" value="ECO:0007669"/>
    <property type="project" value="TreeGrafter"/>
</dbReference>
<dbReference type="SMART" id="SM00862">
    <property type="entry name" value="Trans_reg_C"/>
    <property type="match status" value="1"/>
</dbReference>
<dbReference type="InterPro" id="IPR039420">
    <property type="entry name" value="WalR-like"/>
</dbReference>
<reference evidence="10" key="1">
    <citation type="submission" date="2022-11" db="EMBL/GenBank/DDBJ databases">
        <title>Parathalassolutuus dongxingensis gen. nov., sp. nov., a novel member of family Oceanospirillaceae isolated from a coastal shrimp pond in Guangxi, China.</title>
        <authorList>
            <person name="Chen H."/>
        </authorList>
    </citation>
    <scope>NUCLEOTIDE SEQUENCE</scope>
    <source>
        <strain evidence="10">G-43</strain>
    </source>
</reference>
<dbReference type="EMBL" id="JAPNOA010000016">
    <property type="protein sequence ID" value="MCY0964323.1"/>
    <property type="molecule type" value="Genomic_DNA"/>
</dbReference>
<dbReference type="GO" id="GO:0005829">
    <property type="term" value="C:cytosol"/>
    <property type="evidence" value="ECO:0007669"/>
    <property type="project" value="TreeGrafter"/>
</dbReference>
<keyword evidence="5" id="KW-0804">Transcription</keyword>
<evidence type="ECO:0000256" key="5">
    <source>
        <dbReference type="ARBA" id="ARBA00023163"/>
    </source>
</evidence>
<dbReference type="CDD" id="cd00383">
    <property type="entry name" value="trans_reg_C"/>
    <property type="match status" value="1"/>
</dbReference>
<feature type="DNA-binding region" description="OmpR/PhoB-type" evidence="7">
    <location>
        <begin position="132"/>
        <end position="232"/>
    </location>
</feature>
<keyword evidence="4 7" id="KW-0238">DNA-binding</keyword>
<proteinExistence type="predicted"/>